<evidence type="ECO:0000259" key="2">
    <source>
        <dbReference type="Pfam" id="PF01266"/>
    </source>
</evidence>
<protein>
    <submittedName>
        <fullName evidence="3">FAD dependent oxidoreductase</fullName>
    </submittedName>
</protein>
<dbReference type="Gene3D" id="3.30.9.10">
    <property type="entry name" value="D-Amino Acid Oxidase, subunit A, domain 2"/>
    <property type="match status" value="1"/>
</dbReference>
<accession>A0AA40K4B2</accession>
<feature type="region of interest" description="Disordered" evidence="1">
    <location>
        <begin position="1"/>
        <end position="23"/>
    </location>
</feature>
<dbReference type="PANTHER" id="PTHR13847">
    <property type="entry name" value="SARCOSINE DEHYDROGENASE-RELATED"/>
    <property type="match status" value="1"/>
</dbReference>
<dbReference type="Gene3D" id="3.50.50.60">
    <property type="entry name" value="FAD/NAD(P)-binding domain"/>
    <property type="match status" value="1"/>
</dbReference>
<feature type="region of interest" description="Disordered" evidence="1">
    <location>
        <begin position="232"/>
        <end position="252"/>
    </location>
</feature>
<evidence type="ECO:0000313" key="4">
    <source>
        <dbReference type="Proteomes" id="UP001172159"/>
    </source>
</evidence>
<feature type="compositionally biased region" description="Low complexity" evidence="1">
    <location>
        <begin position="232"/>
        <end position="245"/>
    </location>
</feature>
<evidence type="ECO:0000256" key="1">
    <source>
        <dbReference type="SAM" id="MobiDB-lite"/>
    </source>
</evidence>
<sequence>MTSDTGTQTNQAGLPSTNPTSSYWLRDPNPLLLGHRTTPDLPEEADIVIIGSGITGAFAARFLLQDYASNKKLVMLEAREACGGATGRNGGHCQPLVYGHNPAVATFELETFSFLEKLVKDENIDCDWITLQGGVHAFLSTPLFTTAVSQISSLTKTHPVLAAQLEIIPPTNPSKLAHLKVPHCHGAIIQKTAASLWPYKLTSHVLSSLLTTTPTTKQQNFNLQTNTPVLSISRPPSPSCSSPNPKKWQITTPRGTITTPQILLATNGYTSHLLPSFSDLIVPVRGQISAIIPPSLSPTNTLKYSYLFAADPEKGQHAPRDDYLVQRPVLTSIAGGEMIFGGGRRLALKLGLGQYRDDELEPTVAQYLRSNLSPPLNIGGGEAGELPAKYEWTGIMGYSRDSNAWVGEVPSHKGIWVCAGYTGHGMPAAALSARAVAAQMLELPEAGEGHAKLPEEFKITEERINRARQGPRLEDCGGWEGAYFSGLADGE</sequence>
<dbReference type="Proteomes" id="UP001172159">
    <property type="component" value="Unassembled WGS sequence"/>
</dbReference>
<proteinExistence type="predicted"/>
<dbReference type="EMBL" id="JAUKTV010000002">
    <property type="protein sequence ID" value="KAK0745380.1"/>
    <property type="molecule type" value="Genomic_DNA"/>
</dbReference>
<dbReference type="Pfam" id="PF01266">
    <property type="entry name" value="DAO"/>
    <property type="match status" value="1"/>
</dbReference>
<dbReference type="AlphaFoldDB" id="A0AA40K4B2"/>
<dbReference type="InterPro" id="IPR036188">
    <property type="entry name" value="FAD/NAD-bd_sf"/>
</dbReference>
<reference evidence="3" key="1">
    <citation type="submission" date="2023-06" db="EMBL/GenBank/DDBJ databases">
        <title>Genome-scale phylogeny and comparative genomics of the fungal order Sordariales.</title>
        <authorList>
            <consortium name="Lawrence Berkeley National Laboratory"/>
            <person name="Hensen N."/>
            <person name="Bonometti L."/>
            <person name="Westerberg I."/>
            <person name="Brannstrom I.O."/>
            <person name="Guillou S."/>
            <person name="Cros-Aarteil S."/>
            <person name="Calhoun S."/>
            <person name="Haridas S."/>
            <person name="Kuo A."/>
            <person name="Mondo S."/>
            <person name="Pangilinan J."/>
            <person name="Riley R."/>
            <person name="Labutti K."/>
            <person name="Andreopoulos B."/>
            <person name="Lipzen A."/>
            <person name="Chen C."/>
            <person name="Yanf M."/>
            <person name="Daum C."/>
            <person name="Ng V."/>
            <person name="Clum A."/>
            <person name="Steindorff A."/>
            <person name="Ohm R."/>
            <person name="Martin F."/>
            <person name="Silar P."/>
            <person name="Natvig D."/>
            <person name="Lalanne C."/>
            <person name="Gautier V."/>
            <person name="Ament-Velasquez S.L."/>
            <person name="Kruys A."/>
            <person name="Hutchinson M.I."/>
            <person name="Powell A.J."/>
            <person name="Barry K."/>
            <person name="Miller A.N."/>
            <person name="Grigoriev I.V."/>
            <person name="Debuchy R."/>
            <person name="Gladieux P."/>
            <person name="Thoren M.H."/>
            <person name="Johannesson H."/>
        </authorList>
    </citation>
    <scope>NUCLEOTIDE SEQUENCE</scope>
    <source>
        <strain evidence="3">CBS 540.89</strain>
    </source>
</reference>
<dbReference type="GO" id="GO:0005737">
    <property type="term" value="C:cytoplasm"/>
    <property type="evidence" value="ECO:0007669"/>
    <property type="project" value="TreeGrafter"/>
</dbReference>
<dbReference type="SUPFAM" id="SSF51905">
    <property type="entry name" value="FAD/NAD(P)-binding domain"/>
    <property type="match status" value="1"/>
</dbReference>
<dbReference type="InterPro" id="IPR006076">
    <property type="entry name" value="FAD-dep_OxRdtase"/>
</dbReference>
<dbReference type="PANTHER" id="PTHR13847:SF129">
    <property type="entry name" value="FAD DEPENDENT OXIDOREDUCTASE"/>
    <property type="match status" value="1"/>
</dbReference>
<keyword evidence="4" id="KW-1185">Reference proteome</keyword>
<organism evidence="3 4">
    <name type="scientific">Apiosordaria backusii</name>
    <dbReference type="NCBI Taxonomy" id="314023"/>
    <lineage>
        <taxon>Eukaryota</taxon>
        <taxon>Fungi</taxon>
        <taxon>Dikarya</taxon>
        <taxon>Ascomycota</taxon>
        <taxon>Pezizomycotina</taxon>
        <taxon>Sordariomycetes</taxon>
        <taxon>Sordariomycetidae</taxon>
        <taxon>Sordariales</taxon>
        <taxon>Lasiosphaeriaceae</taxon>
        <taxon>Apiosordaria</taxon>
    </lineage>
</organism>
<name>A0AA40K4B2_9PEZI</name>
<comment type="caution">
    <text evidence="3">The sequence shown here is derived from an EMBL/GenBank/DDBJ whole genome shotgun (WGS) entry which is preliminary data.</text>
</comment>
<feature type="domain" description="FAD dependent oxidoreductase" evidence="2">
    <location>
        <begin position="46"/>
        <end position="438"/>
    </location>
</feature>
<gene>
    <name evidence="3" type="ORF">B0T21DRAFT_408398</name>
</gene>
<evidence type="ECO:0000313" key="3">
    <source>
        <dbReference type="EMBL" id="KAK0745380.1"/>
    </source>
</evidence>